<name>A0A1L3ZY47_9SPHN</name>
<gene>
    <name evidence="1" type="ORF">BSL82_15630</name>
</gene>
<accession>A0A1L3ZY47</accession>
<proteinExistence type="predicted"/>
<dbReference type="AlphaFoldDB" id="A0A1L3ZY47"/>
<dbReference type="EMBL" id="CP018221">
    <property type="protein sequence ID" value="API60535.1"/>
    <property type="molecule type" value="Genomic_DNA"/>
</dbReference>
<evidence type="ECO:0000313" key="2">
    <source>
        <dbReference type="Proteomes" id="UP000182063"/>
    </source>
</evidence>
<keyword evidence="2" id="KW-1185">Reference proteome</keyword>
<dbReference type="OrthoDB" id="8265950at2"/>
<dbReference type="RefSeq" id="WP_072598200.1">
    <property type="nucleotide sequence ID" value="NZ_CP018221.1"/>
</dbReference>
<dbReference type="Proteomes" id="UP000182063">
    <property type="component" value="Chromosome"/>
</dbReference>
<dbReference type="KEGG" id="sphj:BSL82_15630"/>
<protein>
    <submittedName>
        <fullName evidence="1">Uncharacterized protein</fullName>
    </submittedName>
</protein>
<reference evidence="2" key="1">
    <citation type="submission" date="2016-11" db="EMBL/GenBank/DDBJ databases">
        <title>Complete Genome Sequence of alachlor-degrading Sphingomonas sp. strain JJ-A5.</title>
        <authorList>
            <person name="Lee H."/>
            <person name="Ka J.-O."/>
        </authorList>
    </citation>
    <scope>NUCLEOTIDE SEQUENCE [LARGE SCALE GENOMIC DNA]</scope>
    <source>
        <strain evidence="2">JJ-A5</strain>
    </source>
</reference>
<organism evidence="1 2">
    <name type="scientific">Tardibacter chloracetimidivorans</name>
    <dbReference type="NCBI Taxonomy" id="1921510"/>
    <lineage>
        <taxon>Bacteria</taxon>
        <taxon>Pseudomonadati</taxon>
        <taxon>Pseudomonadota</taxon>
        <taxon>Alphaproteobacteria</taxon>
        <taxon>Sphingomonadales</taxon>
        <taxon>Sphingomonadaceae</taxon>
        <taxon>Tardibacter</taxon>
    </lineage>
</organism>
<sequence length="119" mass="12963">MQLCNVEVRLGDSAGHTVRKSDVTPAEILVLRAIHGESAVVDINPTKMSKRAQHEEWDRLQRSYGRTPAGLTDAGNGSLLEKLFPGAQKNLPVSLKDIGLAELMNPHRERPEVVDGADA</sequence>
<evidence type="ECO:0000313" key="1">
    <source>
        <dbReference type="EMBL" id="API60535.1"/>
    </source>
</evidence>
<dbReference type="STRING" id="1921510.BSL82_15630"/>